<accession>A0A2W4TFY1</accession>
<feature type="domain" description="Glycosyltransferase subfamily 4-like N-terminal" evidence="2">
    <location>
        <begin position="28"/>
        <end position="216"/>
    </location>
</feature>
<sequence length="460" mass="51070">MSRRPRAAMIVLNHVTNDSRVLKGAWYMADQGWDVVIFGWAPKSDVDHIDVGRADIVRFPRPVNQRHPNRVIQKLRRYGIKARNYARQGWIMTIGQVIPGPSSEILRPIGLAKIAMSEAIADFEPDLIHAQDFSALPVALSAARKLESRGGTRPPMIYDAHEFLPGQANLKRAIRRSLVAMERSIIKQFNAVVTVSPKIAEMLHENHNLAKHPVVVQNDPVLAASRIHPSDIRKDLGLAADIPLMVYSGGIAPQRGIMVAVKSLTALPQHHLAIMAPGENAHLIQLTDKAAELGVSDRVHVLPFVSNAEVTSYLKSADIGLIMNTHHVNHELSTPTKFSEYAHANIPIVVSDVKFLAAETRRLGMGEVFISEDVESFVEAVKKVSADKAKYIAAYVPEFLQERSWEAQCERLVPLYQELTGLHGIVQQPSVFKLSEPEIKPDGENMKDFYTKFLSAETTA</sequence>
<evidence type="ECO:0000259" key="2">
    <source>
        <dbReference type="Pfam" id="PF13579"/>
    </source>
</evidence>
<evidence type="ECO:0008006" key="5">
    <source>
        <dbReference type="Google" id="ProtNLM"/>
    </source>
</evidence>
<feature type="domain" description="Glycosyl transferase family 1" evidence="1">
    <location>
        <begin position="232"/>
        <end position="389"/>
    </location>
</feature>
<evidence type="ECO:0000313" key="4">
    <source>
        <dbReference type="Proteomes" id="UP000249396"/>
    </source>
</evidence>
<reference evidence="3 4" key="1">
    <citation type="journal article" date="2018" name="Aquat. Microb. Ecol.">
        <title>Gammaproteobacterial methanotrophs dominate.</title>
        <authorList>
            <person name="Rissanen A.J."/>
            <person name="Saarenheimo J."/>
            <person name="Tiirola M."/>
            <person name="Peura S."/>
            <person name="Aalto S.L."/>
            <person name="Karvinen A."/>
            <person name="Nykanen H."/>
        </authorList>
    </citation>
    <scope>NUCLEOTIDE SEQUENCE [LARGE SCALE GENOMIC DNA]</scope>
    <source>
        <strain evidence="3">AMbin10</strain>
    </source>
</reference>
<proteinExistence type="predicted"/>
<dbReference type="InterPro" id="IPR028098">
    <property type="entry name" value="Glyco_trans_4-like_N"/>
</dbReference>
<dbReference type="InterPro" id="IPR001296">
    <property type="entry name" value="Glyco_trans_1"/>
</dbReference>
<comment type="caution">
    <text evidence="3">The sequence shown here is derived from an EMBL/GenBank/DDBJ whole genome shotgun (WGS) entry which is preliminary data.</text>
</comment>
<dbReference type="EMBL" id="QJPH01000264">
    <property type="protein sequence ID" value="PZN81587.1"/>
    <property type="molecule type" value="Genomic_DNA"/>
</dbReference>
<evidence type="ECO:0000259" key="1">
    <source>
        <dbReference type="Pfam" id="PF00534"/>
    </source>
</evidence>
<gene>
    <name evidence="3" type="ORF">DM484_08200</name>
</gene>
<dbReference type="PANTHER" id="PTHR12526">
    <property type="entry name" value="GLYCOSYLTRANSFERASE"/>
    <property type="match status" value="1"/>
</dbReference>
<dbReference type="GO" id="GO:1901135">
    <property type="term" value="P:carbohydrate derivative metabolic process"/>
    <property type="evidence" value="ECO:0007669"/>
    <property type="project" value="UniProtKB-ARBA"/>
</dbReference>
<dbReference type="Pfam" id="PF13579">
    <property type="entry name" value="Glyco_trans_4_4"/>
    <property type="match status" value="1"/>
</dbReference>
<dbReference type="Pfam" id="PF00534">
    <property type="entry name" value="Glycos_transf_1"/>
    <property type="match status" value="1"/>
</dbReference>
<dbReference type="SUPFAM" id="SSF53756">
    <property type="entry name" value="UDP-Glycosyltransferase/glycogen phosphorylase"/>
    <property type="match status" value="1"/>
</dbReference>
<dbReference type="AlphaFoldDB" id="A0A2W4TFY1"/>
<dbReference type="Gene3D" id="3.40.50.2000">
    <property type="entry name" value="Glycogen Phosphorylase B"/>
    <property type="match status" value="2"/>
</dbReference>
<dbReference type="Proteomes" id="UP000249396">
    <property type="component" value="Unassembled WGS sequence"/>
</dbReference>
<protein>
    <recommendedName>
        <fullName evidence="5">Glycosyltransferase subfamily 4-like N-terminal domain-containing protein</fullName>
    </recommendedName>
</protein>
<evidence type="ECO:0000313" key="3">
    <source>
        <dbReference type="EMBL" id="PZN81587.1"/>
    </source>
</evidence>
<organism evidence="3 4">
    <name type="scientific">Candidatus Methylumidiphilus alinenensis</name>
    <dbReference type="NCBI Taxonomy" id="2202197"/>
    <lineage>
        <taxon>Bacteria</taxon>
        <taxon>Pseudomonadati</taxon>
        <taxon>Pseudomonadota</taxon>
        <taxon>Gammaproteobacteria</taxon>
        <taxon>Methylococcales</taxon>
        <taxon>Candidatus Methylumidiphilus</taxon>
    </lineage>
</organism>
<name>A0A2W4TFY1_9GAMM</name>
<dbReference type="GO" id="GO:0016757">
    <property type="term" value="F:glycosyltransferase activity"/>
    <property type="evidence" value="ECO:0007669"/>
    <property type="project" value="InterPro"/>
</dbReference>